<feature type="compositionally biased region" description="Basic and acidic residues" evidence="2">
    <location>
        <begin position="161"/>
        <end position="171"/>
    </location>
</feature>
<dbReference type="PANTHER" id="PTHR34466:SF3">
    <property type="entry name" value="OS11G0129800 PROTEIN"/>
    <property type="match status" value="1"/>
</dbReference>
<sequence length="611" mass="66653">MAVAAFKSSSRRGNPTTTNSNTAKESRDTSPKKAPIRRSRSVSAFSRTSANNSTTTTTTISSDFLNKRDNPLFWSSSTAKSPSELEPQCSNGGEDSRRGRSVTRNGGVGIGSNKGAGMEAARSLSSVGTAAARRNRSVSQCPVSRRRDVTSESEAEQEGNLSKDFKNRRDWSVVSSNTKKGGLARSSSGVWSSQDSPFRHSDGSATTLSCSQSANREDKASTASSLSGAEDKTIKAVCGKMKSVQGDNVEAETTTSGIYETVRAEVRRAISEIQNDLEIAIRRSKTTAIATTNIADIPPDLVNPGAVELVLDIRREYAIKLEQSLERARKLQADLAVEEHRGHELSRILKEILPDPKTPNMPKSRPGRKVGSFWCFGQNSDAFLHNLMTSSTKGTSFPCNNKVEFETSIERRKMSKRLEEEAMNYFDECVSLSTFDSSDFSAPEDPPFDLATPVGDSILPQASLGASATNFTKSSLNTKQESDIPGQFMNGYDASELAASSDNKEPNLDPVSQDSANSKRSQKFQFTFAGKTTETFELQHDIKKYIRTFEKHDVVSENNRSNCYNMDEYNLQASAQSCLFDKVILKNRIESGSLLVCGGITVSFSPFASII</sequence>
<dbReference type="EMBL" id="JAZDWU010000003">
    <property type="protein sequence ID" value="KAL0008248.1"/>
    <property type="molecule type" value="Genomic_DNA"/>
</dbReference>
<gene>
    <name evidence="3" type="ORF">SO802_009750</name>
</gene>
<comment type="caution">
    <text evidence="3">The sequence shown here is derived from an EMBL/GenBank/DDBJ whole genome shotgun (WGS) entry which is preliminary data.</text>
</comment>
<feature type="compositionally biased region" description="Polar residues" evidence="2">
    <location>
        <begin position="7"/>
        <end position="23"/>
    </location>
</feature>
<feature type="region of interest" description="Disordered" evidence="2">
    <location>
        <begin position="1"/>
        <end position="226"/>
    </location>
</feature>
<evidence type="ECO:0000256" key="1">
    <source>
        <dbReference type="SAM" id="Coils"/>
    </source>
</evidence>
<evidence type="ECO:0000313" key="4">
    <source>
        <dbReference type="Proteomes" id="UP001459277"/>
    </source>
</evidence>
<proteinExistence type="predicted"/>
<protein>
    <submittedName>
        <fullName evidence="3">Uncharacterized protein</fullName>
    </submittedName>
</protein>
<keyword evidence="1" id="KW-0175">Coiled coil</keyword>
<evidence type="ECO:0000256" key="2">
    <source>
        <dbReference type="SAM" id="MobiDB-lite"/>
    </source>
</evidence>
<feature type="compositionally biased region" description="Polar residues" evidence="2">
    <location>
        <begin position="173"/>
        <end position="196"/>
    </location>
</feature>
<evidence type="ECO:0000313" key="3">
    <source>
        <dbReference type="EMBL" id="KAL0008248.1"/>
    </source>
</evidence>
<accession>A0AAW2DEW6</accession>
<name>A0AAW2DEW6_9ROSI</name>
<reference evidence="3 4" key="1">
    <citation type="submission" date="2024-01" db="EMBL/GenBank/DDBJ databases">
        <title>A telomere-to-telomere, gap-free genome of sweet tea (Lithocarpus litseifolius).</title>
        <authorList>
            <person name="Zhou J."/>
        </authorList>
    </citation>
    <scope>NUCLEOTIDE SEQUENCE [LARGE SCALE GENOMIC DNA]</scope>
    <source>
        <strain evidence="3">Zhou-2022a</strain>
        <tissue evidence="3">Leaf</tissue>
    </source>
</reference>
<feature type="compositionally biased region" description="Polar residues" evidence="2">
    <location>
        <begin position="510"/>
        <end position="519"/>
    </location>
</feature>
<organism evidence="3 4">
    <name type="scientific">Lithocarpus litseifolius</name>
    <dbReference type="NCBI Taxonomy" id="425828"/>
    <lineage>
        <taxon>Eukaryota</taxon>
        <taxon>Viridiplantae</taxon>
        <taxon>Streptophyta</taxon>
        <taxon>Embryophyta</taxon>
        <taxon>Tracheophyta</taxon>
        <taxon>Spermatophyta</taxon>
        <taxon>Magnoliopsida</taxon>
        <taxon>eudicotyledons</taxon>
        <taxon>Gunneridae</taxon>
        <taxon>Pentapetalae</taxon>
        <taxon>rosids</taxon>
        <taxon>fabids</taxon>
        <taxon>Fagales</taxon>
        <taxon>Fagaceae</taxon>
        <taxon>Lithocarpus</taxon>
    </lineage>
</organism>
<dbReference type="Proteomes" id="UP001459277">
    <property type="component" value="Unassembled WGS sequence"/>
</dbReference>
<feature type="region of interest" description="Disordered" evidence="2">
    <location>
        <begin position="498"/>
        <end position="519"/>
    </location>
</feature>
<dbReference type="AlphaFoldDB" id="A0AAW2DEW6"/>
<feature type="coiled-coil region" evidence="1">
    <location>
        <begin position="314"/>
        <end position="341"/>
    </location>
</feature>
<dbReference type="PANTHER" id="PTHR34466">
    <property type="entry name" value="OS11G0129800 PROTEIN"/>
    <property type="match status" value="1"/>
</dbReference>
<keyword evidence="4" id="KW-1185">Reference proteome</keyword>
<feature type="compositionally biased region" description="Polar residues" evidence="2">
    <location>
        <begin position="203"/>
        <end position="214"/>
    </location>
</feature>
<feature type="compositionally biased region" description="Low complexity" evidence="2">
    <location>
        <begin position="43"/>
        <end position="62"/>
    </location>
</feature>